<dbReference type="Pfam" id="PF00994">
    <property type="entry name" value="MoCF_biosynth"/>
    <property type="match status" value="1"/>
</dbReference>
<reference evidence="2 3" key="1">
    <citation type="submission" date="2017-08" db="EMBL/GenBank/DDBJ databases">
        <title>Infants hospitalized years apart are colonized by the same room-sourced microbial strains.</title>
        <authorList>
            <person name="Brooks B."/>
            <person name="Olm M.R."/>
            <person name="Firek B.A."/>
            <person name="Baker R."/>
            <person name="Thomas B.C."/>
            <person name="Morowitz M.J."/>
            <person name="Banfield J.F."/>
        </authorList>
    </citation>
    <scope>NUCLEOTIDE SEQUENCE [LARGE SCALE GENOMIC DNA]</scope>
    <source>
        <strain evidence="2">S2_005_002_R2_29</strain>
    </source>
</reference>
<dbReference type="PANTHER" id="PTHR13939">
    <property type="entry name" value="NICOTINAMIDE-NUCLEOTIDE AMIDOHYDROLASE PNCC"/>
    <property type="match status" value="1"/>
</dbReference>
<dbReference type="PANTHER" id="PTHR13939:SF0">
    <property type="entry name" value="NMN AMIDOHYDROLASE-LIKE PROTEIN YFAY"/>
    <property type="match status" value="1"/>
</dbReference>
<dbReference type="SUPFAM" id="SSF53218">
    <property type="entry name" value="Molybdenum cofactor biosynthesis proteins"/>
    <property type="match status" value="1"/>
</dbReference>
<dbReference type="CDD" id="cd00885">
    <property type="entry name" value="cinA"/>
    <property type="match status" value="1"/>
</dbReference>
<accession>A0A2W5MWF8</accession>
<dbReference type="InterPro" id="IPR001453">
    <property type="entry name" value="MoaB/Mog_dom"/>
</dbReference>
<evidence type="ECO:0000259" key="1">
    <source>
        <dbReference type="SMART" id="SM00852"/>
    </source>
</evidence>
<evidence type="ECO:0000313" key="3">
    <source>
        <dbReference type="Proteomes" id="UP000249417"/>
    </source>
</evidence>
<dbReference type="SMART" id="SM00852">
    <property type="entry name" value="MoCF_biosynth"/>
    <property type="match status" value="1"/>
</dbReference>
<dbReference type="InterPro" id="IPR036425">
    <property type="entry name" value="MoaB/Mog-like_dom_sf"/>
</dbReference>
<dbReference type="Pfam" id="PF24102">
    <property type="entry name" value="FLAD1_M"/>
    <property type="match status" value="1"/>
</dbReference>
<sequence>MLNKDTYSVALIIVGNEILSGRTQDTNTSWIAENLNAMGIVLHQVRVVPDAESEIIAAIHELQDKVDYIFTTGGIGPTHDDITAESVAKAFKVPLELNPEAYDMLKRHYGSEKEINDARRKMAMIPQGAELILNPVSGAPGFHIGNVFVLAGVPRIMQAMFDDVQTRLKRGKPVLSNTIACSLAESRVAEPLEALQNNYATVAIGSYPHFRGGILGLSLVLRSTDDEALDKATRELIKIIADLGGEPNALSIQSSGKIVTG</sequence>
<dbReference type="Proteomes" id="UP000249417">
    <property type="component" value="Unassembled WGS sequence"/>
</dbReference>
<dbReference type="AlphaFoldDB" id="A0A2W5MWF8"/>
<evidence type="ECO:0000313" key="2">
    <source>
        <dbReference type="EMBL" id="PZQ45144.1"/>
    </source>
</evidence>
<proteinExistence type="predicted"/>
<comment type="caution">
    <text evidence="2">The sequence shown here is derived from an EMBL/GenBank/DDBJ whole genome shotgun (WGS) entry which is preliminary data.</text>
</comment>
<organism evidence="2 3">
    <name type="scientific">Micavibrio aeruginosavorus</name>
    <dbReference type="NCBI Taxonomy" id="349221"/>
    <lineage>
        <taxon>Bacteria</taxon>
        <taxon>Pseudomonadati</taxon>
        <taxon>Bdellovibrionota</taxon>
        <taxon>Bdellovibrionia</taxon>
        <taxon>Bdellovibrionales</taxon>
        <taxon>Pseudobdellovibrionaceae</taxon>
        <taxon>Micavibrio</taxon>
    </lineage>
</organism>
<dbReference type="EMBL" id="QFQB01000061">
    <property type="protein sequence ID" value="PZQ45144.1"/>
    <property type="molecule type" value="Genomic_DNA"/>
</dbReference>
<feature type="domain" description="MoaB/Mog" evidence="1">
    <location>
        <begin position="10"/>
        <end position="171"/>
    </location>
</feature>
<dbReference type="InterPro" id="IPR056596">
    <property type="entry name" value="FLAD1_M"/>
</dbReference>
<dbReference type="InterPro" id="IPR050101">
    <property type="entry name" value="CinA"/>
</dbReference>
<gene>
    <name evidence="2" type="ORF">DI551_08300</name>
</gene>
<dbReference type="Gene3D" id="3.40.980.10">
    <property type="entry name" value="MoaB/Mog-like domain"/>
    <property type="match status" value="1"/>
</dbReference>
<protein>
    <submittedName>
        <fullName evidence="2">Competence/damage-inducible protein A</fullName>
    </submittedName>
</protein>
<name>A0A2W5MWF8_9BACT</name>